<evidence type="ECO:0000313" key="1">
    <source>
        <dbReference type="EMBL" id="JAD19197.1"/>
    </source>
</evidence>
<dbReference type="AlphaFoldDB" id="A0A0A8Y5G3"/>
<reference evidence="1" key="2">
    <citation type="journal article" date="2015" name="Data Brief">
        <title>Shoot transcriptome of the giant reed, Arundo donax.</title>
        <authorList>
            <person name="Barrero R.A."/>
            <person name="Guerrero F.D."/>
            <person name="Moolhuijzen P."/>
            <person name="Goolsby J.A."/>
            <person name="Tidwell J."/>
            <person name="Bellgard S.E."/>
            <person name="Bellgard M.I."/>
        </authorList>
    </citation>
    <scope>NUCLEOTIDE SEQUENCE</scope>
    <source>
        <tissue evidence="1">Shoot tissue taken approximately 20 cm above the soil surface</tissue>
    </source>
</reference>
<sequence>MSYTVCVSPYMYKGNTQTHPASWTSCHMPSISDRSPSLDFSRLTSVMLSDSRIIF</sequence>
<accession>A0A0A8Y5G3</accession>
<proteinExistence type="predicted"/>
<dbReference type="EMBL" id="GBRH01278698">
    <property type="protein sequence ID" value="JAD19197.1"/>
    <property type="molecule type" value="Transcribed_RNA"/>
</dbReference>
<organism evidence="1">
    <name type="scientific">Arundo donax</name>
    <name type="common">Giant reed</name>
    <name type="synonym">Donax arundinaceus</name>
    <dbReference type="NCBI Taxonomy" id="35708"/>
    <lineage>
        <taxon>Eukaryota</taxon>
        <taxon>Viridiplantae</taxon>
        <taxon>Streptophyta</taxon>
        <taxon>Embryophyta</taxon>
        <taxon>Tracheophyta</taxon>
        <taxon>Spermatophyta</taxon>
        <taxon>Magnoliopsida</taxon>
        <taxon>Liliopsida</taxon>
        <taxon>Poales</taxon>
        <taxon>Poaceae</taxon>
        <taxon>PACMAD clade</taxon>
        <taxon>Arundinoideae</taxon>
        <taxon>Arundineae</taxon>
        <taxon>Arundo</taxon>
    </lineage>
</organism>
<name>A0A0A8Y5G3_ARUDO</name>
<protein>
    <submittedName>
        <fullName evidence="1">Uncharacterized protein</fullName>
    </submittedName>
</protein>
<reference evidence="1" key="1">
    <citation type="submission" date="2014-09" db="EMBL/GenBank/DDBJ databases">
        <authorList>
            <person name="Magalhaes I.L.F."/>
            <person name="Oliveira U."/>
            <person name="Santos F.R."/>
            <person name="Vidigal T.H.D.A."/>
            <person name="Brescovit A.D."/>
            <person name="Santos A.J."/>
        </authorList>
    </citation>
    <scope>NUCLEOTIDE SEQUENCE</scope>
    <source>
        <tissue evidence="1">Shoot tissue taken approximately 20 cm above the soil surface</tissue>
    </source>
</reference>